<dbReference type="EMBL" id="SLZU01000043">
    <property type="protein sequence ID" value="TCS51116.1"/>
    <property type="molecule type" value="Genomic_DNA"/>
</dbReference>
<name>A0A4R3IPV9_9RHOB</name>
<sequence>MFNIDVLGSKNGDCLVISWGDEADPKRMLIDCGPGGVYHTFLRPYLEDLGMPVSVELAMVSHIDQDHILGLLQLTSEILRADPADVVPAEIERFWFNSFSDLTGGADNPNLSSVEDSVTAALEGGQAMPFEALRDAEDHRAEMILAGLGQGRGLRDNLVELGLDGNRPFGGTLVLAGKEAELPGDLHILVTGPSAVRATELQQHWNPNLDPAEIAAMADKSIANLSSIVAILTHEGRTVLVTGDARGDDILEGLNEHAGKTPGVQMHFDVLKAPHHGSDRNVDQDFFEQVTADTYVFCSDGTHDNPDSETLEWLHAARPGGGFNIVFSSFIQMEHSHKQPRFNAALRALEDSGVTINARRFNDLAIRVEL</sequence>
<proteinExistence type="predicted"/>
<reference evidence="1 2" key="1">
    <citation type="submission" date="2019-03" db="EMBL/GenBank/DDBJ databases">
        <title>Genomic Encyclopedia of Type Strains, Phase IV (KMG-IV): sequencing the most valuable type-strain genomes for metagenomic binning, comparative biology and taxonomic classification.</title>
        <authorList>
            <person name="Goeker M."/>
        </authorList>
    </citation>
    <scope>NUCLEOTIDE SEQUENCE [LARGE SCALE GENOMIC DNA]</scope>
    <source>
        <strain evidence="1 2">DSM 104836</strain>
    </source>
</reference>
<keyword evidence="2" id="KW-1185">Reference proteome</keyword>
<dbReference type="InterPro" id="IPR052159">
    <property type="entry name" value="Competence_DNA_uptake"/>
</dbReference>
<dbReference type="OrthoDB" id="418728at2"/>
<accession>A0A4R3IPV9</accession>
<evidence type="ECO:0000313" key="1">
    <source>
        <dbReference type="EMBL" id="TCS51116.1"/>
    </source>
</evidence>
<dbReference type="SUPFAM" id="SSF56281">
    <property type="entry name" value="Metallo-hydrolase/oxidoreductase"/>
    <property type="match status" value="1"/>
</dbReference>
<organism evidence="1 2">
    <name type="scientific">Primorskyibacter sedentarius</name>
    <dbReference type="NCBI Taxonomy" id="745311"/>
    <lineage>
        <taxon>Bacteria</taxon>
        <taxon>Pseudomonadati</taxon>
        <taxon>Pseudomonadota</taxon>
        <taxon>Alphaproteobacteria</taxon>
        <taxon>Rhodobacterales</taxon>
        <taxon>Roseobacteraceae</taxon>
        <taxon>Primorskyibacter</taxon>
    </lineage>
</organism>
<dbReference type="PANTHER" id="PTHR30619:SF1">
    <property type="entry name" value="RECOMBINATION PROTEIN 2"/>
    <property type="match status" value="1"/>
</dbReference>
<comment type="caution">
    <text evidence="1">The sequence shown here is derived from an EMBL/GenBank/DDBJ whole genome shotgun (WGS) entry which is preliminary data.</text>
</comment>
<dbReference type="AlphaFoldDB" id="A0A4R3IPV9"/>
<dbReference type="PANTHER" id="PTHR30619">
    <property type="entry name" value="DNA INTERNALIZATION/COMPETENCE PROTEIN COMEC/REC2"/>
    <property type="match status" value="1"/>
</dbReference>
<protein>
    <recommendedName>
        <fullName evidence="3">Metallo-beta-lactamase superfamily protein</fullName>
    </recommendedName>
</protein>
<dbReference type="RefSeq" id="WP_132248912.1">
    <property type="nucleotide sequence ID" value="NZ_SLZU01000043.1"/>
</dbReference>
<dbReference type="Gene3D" id="3.60.15.10">
    <property type="entry name" value="Ribonuclease Z/Hydroxyacylglutathione hydrolase-like"/>
    <property type="match status" value="1"/>
</dbReference>
<evidence type="ECO:0000313" key="2">
    <source>
        <dbReference type="Proteomes" id="UP000295696"/>
    </source>
</evidence>
<dbReference type="InterPro" id="IPR036866">
    <property type="entry name" value="RibonucZ/Hydroxyglut_hydro"/>
</dbReference>
<dbReference type="Proteomes" id="UP000295696">
    <property type="component" value="Unassembled WGS sequence"/>
</dbReference>
<evidence type="ECO:0008006" key="3">
    <source>
        <dbReference type="Google" id="ProtNLM"/>
    </source>
</evidence>
<gene>
    <name evidence="1" type="ORF">EDD52_1436</name>
</gene>